<sequence>MPSQMKVVKCLCYIALRKFRSFVHLLYIFQLASRGGALISRRYHWQMQGREGGIYGFAGEGKHSFTFKATTWSSLTGLAVADKSTYDRLNFLTAPGHPSQVLQLSDLFS</sequence>
<accession>A0A0B2V3R5</accession>
<feature type="non-terminal residue" evidence="1">
    <location>
        <position position="109"/>
    </location>
</feature>
<dbReference type="Proteomes" id="UP000031036">
    <property type="component" value="Unassembled WGS sequence"/>
</dbReference>
<name>A0A0B2V3R5_TOXCA</name>
<dbReference type="AlphaFoldDB" id="A0A0B2V3R5"/>
<organism evidence="1 2">
    <name type="scientific">Toxocara canis</name>
    <name type="common">Canine roundworm</name>
    <dbReference type="NCBI Taxonomy" id="6265"/>
    <lineage>
        <taxon>Eukaryota</taxon>
        <taxon>Metazoa</taxon>
        <taxon>Ecdysozoa</taxon>
        <taxon>Nematoda</taxon>
        <taxon>Chromadorea</taxon>
        <taxon>Rhabditida</taxon>
        <taxon>Spirurina</taxon>
        <taxon>Ascaridomorpha</taxon>
        <taxon>Ascaridoidea</taxon>
        <taxon>Toxocaridae</taxon>
        <taxon>Toxocara</taxon>
    </lineage>
</organism>
<protein>
    <submittedName>
        <fullName evidence="1">Uncharacterized protein</fullName>
    </submittedName>
</protein>
<dbReference type="EMBL" id="JPKZ01002646">
    <property type="protein sequence ID" value="KHN75645.1"/>
    <property type="molecule type" value="Genomic_DNA"/>
</dbReference>
<keyword evidence="2" id="KW-1185">Reference proteome</keyword>
<evidence type="ECO:0000313" key="2">
    <source>
        <dbReference type="Proteomes" id="UP000031036"/>
    </source>
</evidence>
<comment type="caution">
    <text evidence="1">The sequence shown here is derived from an EMBL/GenBank/DDBJ whole genome shotgun (WGS) entry which is preliminary data.</text>
</comment>
<evidence type="ECO:0000313" key="1">
    <source>
        <dbReference type="EMBL" id="KHN75645.1"/>
    </source>
</evidence>
<reference evidence="1 2" key="1">
    <citation type="submission" date="2014-11" db="EMBL/GenBank/DDBJ databases">
        <title>Genetic blueprint of the zoonotic pathogen Toxocara canis.</title>
        <authorList>
            <person name="Zhu X.-Q."/>
            <person name="Korhonen P.K."/>
            <person name="Cai H."/>
            <person name="Young N.D."/>
            <person name="Nejsum P."/>
            <person name="von Samson-Himmelstjerna G."/>
            <person name="Boag P.R."/>
            <person name="Tan P."/>
            <person name="Li Q."/>
            <person name="Min J."/>
            <person name="Yang Y."/>
            <person name="Wang X."/>
            <person name="Fang X."/>
            <person name="Hall R.S."/>
            <person name="Hofmann A."/>
            <person name="Sternberg P.W."/>
            <person name="Jex A.R."/>
            <person name="Gasser R.B."/>
        </authorList>
    </citation>
    <scope>NUCLEOTIDE SEQUENCE [LARGE SCALE GENOMIC DNA]</scope>
    <source>
        <strain evidence="1">PN_DK_2014</strain>
    </source>
</reference>
<proteinExistence type="predicted"/>
<gene>
    <name evidence="1" type="ORF">Tcan_00509</name>
</gene>